<protein>
    <submittedName>
        <fullName evidence="2">Uncharacterized protein</fullName>
    </submittedName>
</protein>
<dbReference type="STRING" id="1962155.B1813_10720"/>
<evidence type="ECO:0000313" key="3">
    <source>
        <dbReference type="Proteomes" id="UP000192591"/>
    </source>
</evidence>
<comment type="caution">
    <text evidence="2">The sequence shown here is derived from an EMBL/GenBank/DDBJ whole genome shotgun (WGS) entry which is preliminary data.</text>
</comment>
<proteinExistence type="predicted"/>
<evidence type="ECO:0000256" key="1">
    <source>
        <dbReference type="SAM" id="MobiDB-lite"/>
    </source>
</evidence>
<feature type="region of interest" description="Disordered" evidence="1">
    <location>
        <begin position="110"/>
        <end position="171"/>
    </location>
</feature>
<gene>
    <name evidence="2" type="ORF">B1813_10720</name>
</gene>
<reference evidence="2 3" key="1">
    <citation type="submission" date="2017-02" db="EMBL/GenBank/DDBJ databases">
        <title>Draft genome of Saccharomonospora sp. 154.</title>
        <authorList>
            <person name="Alonso-Carmona G.S."/>
            <person name="De La Haba R."/>
            <person name="Vera-Gargallo B."/>
            <person name="Sandoval-Trujillo A.H."/>
            <person name="Ramirez-Duran N."/>
            <person name="Ventosa A."/>
        </authorList>
    </citation>
    <scope>NUCLEOTIDE SEQUENCE [LARGE SCALE GENOMIC DNA]</scope>
    <source>
        <strain evidence="2 3">LRS4.154</strain>
    </source>
</reference>
<dbReference type="AlphaFoldDB" id="A0A1V9A669"/>
<evidence type="ECO:0000313" key="2">
    <source>
        <dbReference type="EMBL" id="OQO92632.1"/>
    </source>
</evidence>
<sequence length="171" mass="19629">MTGYTVNIETVMQLAQSNYTIAEKYAEVTKKLTRTDDARDHLTDQYGSATEADNEIMSLLDEFEGYLKTTTARYYLTGEQLETAAGRYVEQEQSQLGQYREWRESFDRAGVGDYDLNWDPDEVAGDTERPEDATGTQPGEFGTEEDPAERDEQGREYLEDLEDSTEQERDR</sequence>
<dbReference type="Proteomes" id="UP000192591">
    <property type="component" value="Unassembled WGS sequence"/>
</dbReference>
<name>A0A1V9A669_SACPI</name>
<accession>A0A1V9A669</accession>
<dbReference type="RefSeq" id="WP_081191670.1">
    <property type="nucleotide sequence ID" value="NZ_MWIH01000005.1"/>
</dbReference>
<feature type="compositionally biased region" description="Acidic residues" evidence="1">
    <location>
        <begin position="116"/>
        <end position="125"/>
    </location>
</feature>
<dbReference type="EMBL" id="MWIH01000005">
    <property type="protein sequence ID" value="OQO92632.1"/>
    <property type="molecule type" value="Genomic_DNA"/>
</dbReference>
<organism evidence="2 3">
    <name type="scientific">Saccharomonospora piscinae</name>
    <dbReference type="NCBI Taxonomy" id="687388"/>
    <lineage>
        <taxon>Bacteria</taxon>
        <taxon>Bacillati</taxon>
        <taxon>Actinomycetota</taxon>
        <taxon>Actinomycetes</taxon>
        <taxon>Pseudonocardiales</taxon>
        <taxon>Pseudonocardiaceae</taxon>
        <taxon>Saccharomonospora</taxon>
    </lineage>
</organism>
<keyword evidence="3" id="KW-1185">Reference proteome</keyword>